<gene>
    <name evidence="2" type="ORF">DS834_05365</name>
</gene>
<dbReference type="EMBL" id="QOCU01000006">
    <property type="protein sequence ID" value="RHW50710.1"/>
    <property type="molecule type" value="Genomic_DNA"/>
</dbReference>
<organism evidence="2 3">
    <name type="scientific">Lactobacillus bombicola</name>
    <dbReference type="NCBI Taxonomy" id="1505723"/>
    <lineage>
        <taxon>Bacteria</taxon>
        <taxon>Bacillati</taxon>
        <taxon>Bacillota</taxon>
        <taxon>Bacilli</taxon>
        <taxon>Lactobacillales</taxon>
        <taxon>Lactobacillaceae</taxon>
        <taxon>Lactobacillus</taxon>
    </lineage>
</organism>
<evidence type="ECO:0008006" key="4">
    <source>
        <dbReference type="Google" id="ProtNLM"/>
    </source>
</evidence>
<accession>A0ABX9LU42</accession>
<name>A0ABX9LU42_9LACO</name>
<sequence length="152" mass="17579">MKLKNILTSMIVILGLGFCTVTAVCNNNQTVSASTVSHTIPKKFRGKWYEKGYGQYYIVQYTENTQAKFTDQTNKNLINGLQQPVSVKKAGKNKCDVWTSSDIYKTHLSVRNINYNGKKYKMLSYKYGKNPALYYFNHKINRFYSARRGFIQ</sequence>
<evidence type="ECO:0000313" key="3">
    <source>
        <dbReference type="Proteomes" id="UP000283380"/>
    </source>
</evidence>
<reference evidence="2 3" key="1">
    <citation type="submission" date="2018-07" db="EMBL/GenBank/DDBJ databases">
        <title>Genome sequences of six Lactobacillus spp. isolated from bumble bee guts.</title>
        <authorList>
            <person name="Motta E.V.S."/>
            <person name="Moran N.A."/>
        </authorList>
    </citation>
    <scope>NUCLEOTIDE SEQUENCE [LARGE SCALE GENOMIC DNA]</scope>
    <source>
        <strain evidence="2 3">BI-4G</strain>
    </source>
</reference>
<keyword evidence="3" id="KW-1185">Reference proteome</keyword>
<dbReference type="Proteomes" id="UP000283380">
    <property type="component" value="Unassembled WGS sequence"/>
</dbReference>
<dbReference type="RefSeq" id="WP_118896021.1">
    <property type="nucleotide sequence ID" value="NZ_QOCT01000004.1"/>
</dbReference>
<keyword evidence="1" id="KW-0732">Signal</keyword>
<feature type="chain" id="PRO_5045620396" description="DUF4767 domain-containing protein" evidence="1">
    <location>
        <begin position="24"/>
        <end position="152"/>
    </location>
</feature>
<protein>
    <recommendedName>
        <fullName evidence="4">DUF4767 domain-containing protein</fullName>
    </recommendedName>
</protein>
<evidence type="ECO:0000313" key="2">
    <source>
        <dbReference type="EMBL" id="RHW50710.1"/>
    </source>
</evidence>
<feature type="signal peptide" evidence="1">
    <location>
        <begin position="1"/>
        <end position="23"/>
    </location>
</feature>
<proteinExistence type="predicted"/>
<comment type="caution">
    <text evidence="2">The sequence shown here is derived from an EMBL/GenBank/DDBJ whole genome shotgun (WGS) entry which is preliminary data.</text>
</comment>
<evidence type="ECO:0000256" key="1">
    <source>
        <dbReference type="SAM" id="SignalP"/>
    </source>
</evidence>